<protein>
    <recommendedName>
        <fullName evidence="4">DUF2511 domain-containing protein</fullName>
    </recommendedName>
</protein>
<evidence type="ECO:0008006" key="4">
    <source>
        <dbReference type="Google" id="ProtNLM"/>
    </source>
</evidence>
<name>A0A2W5DMS7_9BURK</name>
<dbReference type="EMBL" id="QFOD01000014">
    <property type="protein sequence ID" value="PZP30457.1"/>
    <property type="molecule type" value="Genomic_DNA"/>
</dbReference>
<gene>
    <name evidence="2" type="ORF">DI603_15140</name>
</gene>
<comment type="caution">
    <text evidence="2">The sequence shown here is derived from an EMBL/GenBank/DDBJ whole genome shotgun (WGS) entry which is preliminary data.</text>
</comment>
<evidence type="ECO:0000256" key="1">
    <source>
        <dbReference type="SAM" id="SignalP"/>
    </source>
</evidence>
<evidence type="ECO:0000313" key="3">
    <source>
        <dbReference type="Proteomes" id="UP000249633"/>
    </source>
</evidence>
<dbReference type="AlphaFoldDB" id="A0A2W5DMS7"/>
<accession>A0A2W5DMS7</accession>
<evidence type="ECO:0000313" key="2">
    <source>
        <dbReference type="EMBL" id="PZP30457.1"/>
    </source>
</evidence>
<keyword evidence="1" id="KW-0732">Signal</keyword>
<reference evidence="2 3" key="1">
    <citation type="submission" date="2017-08" db="EMBL/GenBank/DDBJ databases">
        <title>Infants hospitalized years apart are colonized by the same room-sourced microbial strains.</title>
        <authorList>
            <person name="Brooks B."/>
            <person name="Olm M.R."/>
            <person name="Firek B.A."/>
            <person name="Baker R."/>
            <person name="Thomas B.C."/>
            <person name="Morowitz M.J."/>
            <person name="Banfield J.F."/>
        </authorList>
    </citation>
    <scope>NUCLEOTIDE SEQUENCE [LARGE SCALE GENOMIC DNA]</scope>
    <source>
        <strain evidence="2">S2_012_000_R2_81</strain>
    </source>
</reference>
<feature type="signal peptide" evidence="1">
    <location>
        <begin position="1"/>
        <end position="21"/>
    </location>
</feature>
<dbReference type="Proteomes" id="UP000249633">
    <property type="component" value="Unassembled WGS sequence"/>
</dbReference>
<sequence>MFRIRRTAAVVFALCVGASVAAPVTDGRVLTAADVKGAWPLTVKAVTLRCADEGRFVAFETPDGRLVAVNGKARGSAAKRGLVDLDAVWAVDAKGSRLSTMVDLSRIAIDACKGR</sequence>
<feature type="chain" id="PRO_5016176619" description="DUF2511 domain-containing protein" evidence="1">
    <location>
        <begin position="22"/>
        <end position="115"/>
    </location>
</feature>
<organism evidence="2 3">
    <name type="scientific">Roseateles depolymerans</name>
    <dbReference type="NCBI Taxonomy" id="76731"/>
    <lineage>
        <taxon>Bacteria</taxon>
        <taxon>Pseudomonadati</taxon>
        <taxon>Pseudomonadota</taxon>
        <taxon>Betaproteobacteria</taxon>
        <taxon>Burkholderiales</taxon>
        <taxon>Sphaerotilaceae</taxon>
        <taxon>Roseateles</taxon>
    </lineage>
</organism>
<proteinExistence type="predicted"/>